<dbReference type="EMBL" id="ADTV01000047">
    <property type="protein sequence ID" value="EFG83590.1"/>
    <property type="molecule type" value="Genomic_DNA"/>
</dbReference>
<dbReference type="GO" id="GO:0006520">
    <property type="term" value="P:amino acid metabolic process"/>
    <property type="evidence" value="ECO:0007669"/>
    <property type="project" value="InterPro"/>
</dbReference>
<sequence length="421" mass="44805">MACAETGSENVMTSSTATATDGFLAGCMDRLETPATIAMAQRARALKARGEEVLSLALGEPDFPTPAGVIEAAHRAALDGQTKYPPVEGTPALKAAIIRKFARENGLTYEPSEVMVSNGGKQVIFNAFMATINPGDEVIVPRPYWVSYPLMISLFGGVPVFVDCPEENGFRLDAATLEAAITPRTKWLVLNFPNNPTGATTTRADLEAVAEVLRRHPRVHVLSDEIYEHLVYDGHAHVSIAQVAPDLKGRVLTLNGVSKAYAMTGWRVGYVGGPAPLIRAMSGIQSSSTSGICSISQAASVAALDGPSGVVETMRQTYDRRRRMVVDALRQIPELTCAMPLGAFYVYPGIAACIGRTSAGGRYIGTDEDFAIALLEEQHVAVVHGSAFGKGPYLRLSYATSDEILVDACGRIATFVAGLQG</sequence>
<comment type="cofactor">
    <cofactor evidence="1 8">
        <name>pyridoxal 5'-phosphate</name>
        <dbReference type="ChEBI" id="CHEBI:597326"/>
    </cofactor>
</comment>
<dbReference type="FunFam" id="3.40.640.10:FF:000033">
    <property type="entry name" value="Aspartate aminotransferase"/>
    <property type="match status" value="1"/>
</dbReference>
<accession>D5QGZ7</accession>
<dbReference type="PROSITE" id="PS00105">
    <property type="entry name" value="AA_TRANSFER_CLASS_1"/>
    <property type="match status" value="1"/>
</dbReference>
<reference evidence="10 11" key="1">
    <citation type="journal article" date="2010" name="J. Bacteriol.">
        <title>Genome sequence of a cellulose-producing bacterium, Gluconacetobacter hansenii ATCC 23769.</title>
        <authorList>
            <person name="Iyer P.R."/>
            <person name="Geib S.M."/>
            <person name="Catchmark J."/>
            <person name="Kao T.H."/>
            <person name="Tien M."/>
        </authorList>
    </citation>
    <scope>NUCLEOTIDE SEQUENCE [LARGE SCALE GENOMIC DNA]</scope>
    <source>
        <strain evidence="10 11">ATCC 23769</strain>
    </source>
</reference>
<evidence type="ECO:0000313" key="10">
    <source>
        <dbReference type="EMBL" id="EFG83590.1"/>
    </source>
</evidence>
<evidence type="ECO:0000256" key="1">
    <source>
        <dbReference type="ARBA" id="ARBA00001933"/>
    </source>
</evidence>
<comment type="caution">
    <text evidence="10">The sequence shown here is derived from an EMBL/GenBank/DDBJ whole genome shotgun (WGS) entry which is preliminary data.</text>
</comment>
<dbReference type="GO" id="GO:0004069">
    <property type="term" value="F:L-aspartate:2-oxoglutarate aminotransferase activity"/>
    <property type="evidence" value="ECO:0007669"/>
    <property type="project" value="UniProtKB-EC"/>
</dbReference>
<gene>
    <name evidence="10" type="ORF">GXY_12423</name>
</gene>
<dbReference type="EC" id="2.6.1.-" evidence="8"/>
<evidence type="ECO:0000256" key="4">
    <source>
        <dbReference type="ARBA" id="ARBA00022576"/>
    </source>
</evidence>
<dbReference type="Pfam" id="PF00155">
    <property type="entry name" value="Aminotran_1_2"/>
    <property type="match status" value="1"/>
</dbReference>
<protein>
    <recommendedName>
        <fullName evidence="8">Aminotransferase</fullName>
        <ecNumber evidence="8">2.6.1.-</ecNumber>
    </recommendedName>
</protein>
<dbReference type="InterPro" id="IPR050596">
    <property type="entry name" value="AspAT/PAT-like"/>
</dbReference>
<evidence type="ECO:0000256" key="6">
    <source>
        <dbReference type="ARBA" id="ARBA00022898"/>
    </source>
</evidence>
<feature type="domain" description="Aminotransferase class I/classII large" evidence="9">
    <location>
        <begin position="52"/>
        <end position="412"/>
    </location>
</feature>
<comment type="similarity">
    <text evidence="2 8">Belongs to the class-I pyridoxal-phosphate-dependent aminotransferase family.</text>
</comment>
<comment type="subunit">
    <text evidence="3">Homodimer.</text>
</comment>
<dbReference type="PANTHER" id="PTHR46383:SF1">
    <property type="entry name" value="ASPARTATE AMINOTRANSFERASE"/>
    <property type="match status" value="1"/>
</dbReference>
<dbReference type="InterPro" id="IPR015421">
    <property type="entry name" value="PyrdxlP-dep_Trfase_major"/>
</dbReference>
<dbReference type="InterPro" id="IPR004838">
    <property type="entry name" value="NHTrfase_class1_PyrdxlP-BS"/>
</dbReference>
<dbReference type="HOGENOM" id="CLU_017584_4_3_5"/>
<evidence type="ECO:0000313" key="11">
    <source>
        <dbReference type="Proteomes" id="UP000006468"/>
    </source>
</evidence>
<evidence type="ECO:0000256" key="8">
    <source>
        <dbReference type="RuleBase" id="RU000481"/>
    </source>
</evidence>
<dbReference type="PANTHER" id="PTHR46383">
    <property type="entry name" value="ASPARTATE AMINOTRANSFERASE"/>
    <property type="match status" value="1"/>
</dbReference>
<dbReference type="Proteomes" id="UP000006468">
    <property type="component" value="Chromosome"/>
</dbReference>
<organism evidence="10 11">
    <name type="scientific">Novacetimonas hansenii ATCC 23769</name>
    <dbReference type="NCBI Taxonomy" id="714995"/>
    <lineage>
        <taxon>Bacteria</taxon>
        <taxon>Pseudomonadati</taxon>
        <taxon>Pseudomonadota</taxon>
        <taxon>Alphaproteobacteria</taxon>
        <taxon>Acetobacterales</taxon>
        <taxon>Acetobacteraceae</taxon>
        <taxon>Novacetimonas</taxon>
    </lineage>
</organism>
<dbReference type="Gene3D" id="3.90.1150.10">
    <property type="entry name" value="Aspartate Aminotransferase, domain 1"/>
    <property type="match status" value="1"/>
</dbReference>
<dbReference type="CDD" id="cd00609">
    <property type="entry name" value="AAT_like"/>
    <property type="match status" value="1"/>
</dbReference>
<proteinExistence type="inferred from homology"/>
<dbReference type="InterPro" id="IPR004839">
    <property type="entry name" value="Aminotransferase_I/II_large"/>
</dbReference>
<keyword evidence="6" id="KW-0663">Pyridoxal phosphate</keyword>
<evidence type="ECO:0000256" key="2">
    <source>
        <dbReference type="ARBA" id="ARBA00007441"/>
    </source>
</evidence>
<keyword evidence="5 8" id="KW-0808">Transferase</keyword>
<keyword evidence="4 8" id="KW-0032">Aminotransferase</keyword>
<dbReference type="Gene3D" id="3.40.640.10">
    <property type="entry name" value="Type I PLP-dependent aspartate aminotransferase-like (Major domain)"/>
    <property type="match status" value="1"/>
</dbReference>
<dbReference type="InterPro" id="IPR015424">
    <property type="entry name" value="PyrdxlP-dep_Trfase"/>
</dbReference>
<evidence type="ECO:0000256" key="5">
    <source>
        <dbReference type="ARBA" id="ARBA00022679"/>
    </source>
</evidence>
<dbReference type="AlphaFoldDB" id="D5QGZ7"/>
<dbReference type="SUPFAM" id="SSF53383">
    <property type="entry name" value="PLP-dependent transferases"/>
    <property type="match status" value="1"/>
</dbReference>
<evidence type="ECO:0000256" key="7">
    <source>
        <dbReference type="ARBA" id="ARBA00049185"/>
    </source>
</evidence>
<evidence type="ECO:0000259" key="9">
    <source>
        <dbReference type="Pfam" id="PF00155"/>
    </source>
</evidence>
<evidence type="ECO:0000256" key="3">
    <source>
        <dbReference type="ARBA" id="ARBA00011738"/>
    </source>
</evidence>
<comment type="catalytic activity">
    <reaction evidence="7">
        <text>L-aspartate + 2-oxoglutarate = oxaloacetate + L-glutamate</text>
        <dbReference type="Rhea" id="RHEA:21824"/>
        <dbReference type="ChEBI" id="CHEBI:16452"/>
        <dbReference type="ChEBI" id="CHEBI:16810"/>
        <dbReference type="ChEBI" id="CHEBI:29985"/>
        <dbReference type="ChEBI" id="CHEBI:29991"/>
        <dbReference type="EC" id="2.6.1.1"/>
    </reaction>
</comment>
<dbReference type="GO" id="GO:0030170">
    <property type="term" value="F:pyridoxal phosphate binding"/>
    <property type="evidence" value="ECO:0007669"/>
    <property type="project" value="InterPro"/>
</dbReference>
<name>D5QGZ7_NOVHA</name>
<dbReference type="InterPro" id="IPR015422">
    <property type="entry name" value="PyrdxlP-dep_Trfase_small"/>
</dbReference>